<dbReference type="InterPro" id="IPR012506">
    <property type="entry name" value="TMEM86B-like"/>
</dbReference>
<keyword evidence="11" id="KW-1185">Reference proteome</keyword>
<dbReference type="PANTHER" id="PTHR31885:SF6">
    <property type="entry name" value="GH04784P"/>
    <property type="match status" value="1"/>
</dbReference>
<gene>
    <name evidence="10" type="ORF">Cfor_08148</name>
</gene>
<evidence type="ECO:0000256" key="2">
    <source>
        <dbReference type="ARBA" id="ARBA00007375"/>
    </source>
</evidence>
<keyword evidence="3 9" id="KW-0812">Transmembrane</keyword>
<evidence type="ECO:0000256" key="4">
    <source>
        <dbReference type="ARBA" id="ARBA00022989"/>
    </source>
</evidence>
<dbReference type="OrthoDB" id="2133758at2759"/>
<feature type="transmembrane region" description="Helical" evidence="9">
    <location>
        <begin position="171"/>
        <end position="192"/>
    </location>
</feature>
<organism evidence="10 11">
    <name type="scientific">Coptotermes formosanus</name>
    <name type="common">Formosan subterranean termite</name>
    <dbReference type="NCBI Taxonomy" id="36987"/>
    <lineage>
        <taxon>Eukaryota</taxon>
        <taxon>Metazoa</taxon>
        <taxon>Ecdysozoa</taxon>
        <taxon>Arthropoda</taxon>
        <taxon>Hexapoda</taxon>
        <taxon>Insecta</taxon>
        <taxon>Pterygota</taxon>
        <taxon>Neoptera</taxon>
        <taxon>Polyneoptera</taxon>
        <taxon>Dictyoptera</taxon>
        <taxon>Blattodea</taxon>
        <taxon>Blattoidea</taxon>
        <taxon>Termitoidae</taxon>
        <taxon>Rhinotermitidae</taxon>
        <taxon>Coptotermes</taxon>
    </lineage>
</organism>
<keyword evidence="5 9" id="KW-0472">Membrane</keyword>
<comment type="subcellular location">
    <subcellularLocation>
        <location evidence="1">Membrane</location>
        <topology evidence="1">Multi-pass membrane protein</topology>
    </subcellularLocation>
</comment>
<dbReference type="EMBL" id="BLKM01011744">
    <property type="protein sequence ID" value="GFG34156.1"/>
    <property type="molecule type" value="Genomic_DNA"/>
</dbReference>
<evidence type="ECO:0000313" key="11">
    <source>
        <dbReference type="Proteomes" id="UP000502823"/>
    </source>
</evidence>
<dbReference type="Pfam" id="PF07947">
    <property type="entry name" value="YhhN"/>
    <property type="match status" value="1"/>
</dbReference>
<feature type="transmembrane region" description="Helical" evidence="9">
    <location>
        <begin position="31"/>
        <end position="52"/>
    </location>
</feature>
<evidence type="ECO:0000256" key="7">
    <source>
        <dbReference type="ARBA" id="ARBA00049458"/>
    </source>
</evidence>
<evidence type="ECO:0000256" key="9">
    <source>
        <dbReference type="SAM" id="Phobius"/>
    </source>
</evidence>
<dbReference type="EC" id="3.3.2.2" evidence="6"/>
<dbReference type="GO" id="GO:0016020">
    <property type="term" value="C:membrane"/>
    <property type="evidence" value="ECO:0007669"/>
    <property type="project" value="UniProtKB-SubCell"/>
</dbReference>
<comment type="similarity">
    <text evidence="2">Belongs to the TMEM86 family.</text>
</comment>
<feature type="transmembrane region" description="Helical" evidence="9">
    <location>
        <begin position="64"/>
        <end position="81"/>
    </location>
</feature>
<dbReference type="PANTHER" id="PTHR31885">
    <property type="entry name" value="GH04784P"/>
    <property type="match status" value="1"/>
</dbReference>
<comment type="catalytic activity">
    <reaction evidence="8">
        <text>a 1-O-(1Z-alkenyl)-sn-glycero-3-phosphocholine + H2O = a 2,3-saturated aldehyde + sn-glycerol 3-phosphocholine</text>
        <dbReference type="Rhea" id="RHEA:22544"/>
        <dbReference type="ChEBI" id="CHEBI:15377"/>
        <dbReference type="ChEBI" id="CHEBI:16870"/>
        <dbReference type="ChEBI" id="CHEBI:73359"/>
        <dbReference type="ChEBI" id="CHEBI:77287"/>
        <dbReference type="EC" id="3.3.2.2"/>
    </reaction>
</comment>
<feature type="transmembrane region" description="Helical" evidence="9">
    <location>
        <begin position="133"/>
        <end position="150"/>
    </location>
</feature>
<evidence type="ECO:0000256" key="1">
    <source>
        <dbReference type="ARBA" id="ARBA00004141"/>
    </source>
</evidence>
<dbReference type="GO" id="GO:0047408">
    <property type="term" value="F:alkenylglycerophosphocholine hydrolase activity"/>
    <property type="evidence" value="ECO:0007669"/>
    <property type="project" value="UniProtKB-EC"/>
</dbReference>
<keyword evidence="4 9" id="KW-1133">Transmembrane helix</keyword>
<dbReference type="Proteomes" id="UP000502823">
    <property type="component" value="Unassembled WGS sequence"/>
</dbReference>
<evidence type="ECO:0000256" key="8">
    <source>
        <dbReference type="ARBA" id="ARBA00049560"/>
    </source>
</evidence>
<feature type="transmembrane region" description="Helical" evidence="9">
    <location>
        <begin position="198"/>
        <end position="219"/>
    </location>
</feature>
<name>A0A6L2PP32_COPFO</name>
<protein>
    <recommendedName>
        <fullName evidence="6">lysoplasmalogenase</fullName>
        <ecNumber evidence="6">3.3.2.2</ecNumber>
    </recommendedName>
</protein>
<evidence type="ECO:0000313" key="10">
    <source>
        <dbReference type="EMBL" id="GFG34156.1"/>
    </source>
</evidence>
<reference evidence="11" key="1">
    <citation type="submission" date="2020-01" db="EMBL/GenBank/DDBJ databases">
        <title>Draft genome sequence of the Termite Coptotermes fromosanus.</title>
        <authorList>
            <person name="Itakura S."/>
            <person name="Yosikawa Y."/>
            <person name="Umezawa K."/>
        </authorList>
    </citation>
    <scope>NUCLEOTIDE SEQUENCE [LARGE SCALE GENOMIC DNA]</scope>
</reference>
<evidence type="ECO:0000256" key="6">
    <source>
        <dbReference type="ARBA" id="ARBA00035673"/>
    </source>
</evidence>
<comment type="caution">
    <text evidence="10">The sequence shown here is derived from an EMBL/GenBank/DDBJ whole genome shotgun (WGS) entry which is preliminary data.</text>
</comment>
<dbReference type="AlphaFoldDB" id="A0A6L2PP32"/>
<sequence length="257" mass="28037">MKSVGPKLVPFFKTVAIYFVLFIPAERPSLFAMLIKCLPIISLIVFVLLHGMSLGDEYTFSRRILTGLLFSCLGDALLLWPQYFMHGMAAFGVAQVMYTAAFGFKPLNATLGAVLYTFGATSVIFLMPGLNGILAVGVPVYSVLLMTMVWRATARVQFFEASTELWTWTKLCSCAGGIVFAVSDTLIGFHHFYKPTPYAQALIMTTYYAAQLGIALSVVDSKASYNKAQASALASKQTTSSTSSHAGHRLKKAIPLR</sequence>
<dbReference type="FunCoup" id="A0A6L2PP32">
    <property type="interactions" value="69"/>
</dbReference>
<evidence type="ECO:0000256" key="5">
    <source>
        <dbReference type="ARBA" id="ARBA00023136"/>
    </source>
</evidence>
<evidence type="ECO:0000256" key="3">
    <source>
        <dbReference type="ARBA" id="ARBA00022692"/>
    </source>
</evidence>
<feature type="transmembrane region" description="Helical" evidence="9">
    <location>
        <begin position="7"/>
        <end position="25"/>
    </location>
</feature>
<proteinExistence type="inferred from homology"/>
<comment type="catalytic activity">
    <reaction evidence="7">
        <text>a 1-O-(1Z-alkenyl)-sn-glycero-3-phosphoethanolamine + H2O = a 2,3-saturated aldehyde + sn-glycero-3-phosphoethanolamine</text>
        <dbReference type="Rhea" id="RHEA:16905"/>
        <dbReference type="ChEBI" id="CHEBI:15377"/>
        <dbReference type="ChEBI" id="CHEBI:73359"/>
        <dbReference type="ChEBI" id="CHEBI:77288"/>
        <dbReference type="ChEBI" id="CHEBI:143890"/>
        <dbReference type="EC" id="3.3.2.2"/>
    </reaction>
</comment>
<accession>A0A6L2PP32</accession>
<dbReference type="InParanoid" id="A0A6L2PP32"/>